<evidence type="ECO:0000259" key="3">
    <source>
        <dbReference type="Pfam" id="PF06943"/>
    </source>
</evidence>
<comment type="subcellular location">
    <subcellularLocation>
        <location evidence="1">Nucleus</location>
    </subcellularLocation>
</comment>
<evidence type="ECO:0000256" key="2">
    <source>
        <dbReference type="ARBA" id="ARBA00023242"/>
    </source>
</evidence>
<feature type="domain" description="Zinc finger LSD1-type" evidence="3">
    <location>
        <begin position="55"/>
        <end position="79"/>
    </location>
</feature>
<gene>
    <name evidence="4" type="ORF">CSSPJE1EN2_LOCUS22898</name>
</gene>
<dbReference type="InterPro" id="IPR040319">
    <property type="entry name" value="LSD1-like"/>
</dbReference>
<name>A0ABP1BYI8_9BRYO</name>
<sequence length="205" mass="21470">MPYQLMQGAQGQLICGGCRTLLVYPQGASNVRCALCSSVTTVPPHGAAEMAQLVCAGCRTLLMYMRGATSVQCSCCHTVNLAMELAPPPPAAAAAAMAHINCGGCGTTLMYAYGAQSVKCALCQYVTSIAMPPNMRMPLPPTQQQQLRPIVPTAPQQRLLPPPVSVASNTQSHHTQTVVVENPMTLDESGKLVSNVAVGVTTDTN</sequence>
<feature type="domain" description="Zinc finger LSD1-type" evidence="3">
    <location>
        <begin position="15"/>
        <end position="39"/>
    </location>
</feature>
<dbReference type="NCBIfam" id="TIGR01053">
    <property type="entry name" value="LSD1"/>
    <property type="match status" value="3"/>
</dbReference>
<evidence type="ECO:0000313" key="4">
    <source>
        <dbReference type="EMBL" id="CAK9881542.1"/>
    </source>
</evidence>
<evidence type="ECO:0000256" key="1">
    <source>
        <dbReference type="ARBA" id="ARBA00004123"/>
    </source>
</evidence>
<dbReference type="InterPro" id="IPR005735">
    <property type="entry name" value="Znf_LSD1"/>
</dbReference>
<reference evidence="4" key="1">
    <citation type="submission" date="2024-03" db="EMBL/GenBank/DDBJ databases">
        <authorList>
            <consortium name="ELIXIR-Norway"/>
            <consortium name="Elixir Norway"/>
        </authorList>
    </citation>
    <scope>NUCLEOTIDE SEQUENCE</scope>
</reference>
<dbReference type="PANTHER" id="PTHR31747">
    <property type="entry name" value="PROTEIN LSD1"/>
    <property type="match status" value="1"/>
</dbReference>
<dbReference type="Pfam" id="PF06943">
    <property type="entry name" value="zf-LSD1"/>
    <property type="match status" value="3"/>
</dbReference>
<feature type="domain" description="Zinc finger LSD1-type" evidence="3">
    <location>
        <begin position="102"/>
        <end position="126"/>
    </location>
</feature>
<evidence type="ECO:0000313" key="5">
    <source>
        <dbReference type="Proteomes" id="UP001497522"/>
    </source>
</evidence>
<organism evidence="4 5">
    <name type="scientific">Sphagnum jensenii</name>
    <dbReference type="NCBI Taxonomy" id="128206"/>
    <lineage>
        <taxon>Eukaryota</taxon>
        <taxon>Viridiplantae</taxon>
        <taxon>Streptophyta</taxon>
        <taxon>Embryophyta</taxon>
        <taxon>Bryophyta</taxon>
        <taxon>Sphagnophytina</taxon>
        <taxon>Sphagnopsida</taxon>
        <taxon>Sphagnales</taxon>
        <taxon>Sphagnaceae</taxon>
        <taxon>Sphagnum</taxon>
    </lineage>
</organism>
<keyword evidence="5" id="KW-1185">Reference proteome</keyword>
<keyword evidence="2" id="KW-0539">Nucleus</keyword>
<accession>A0ABP1BYI8</accession>
<dbReference type="EMBL" id="OZ023709">
    <property type="protein sequence ID" value="CAK9881542.1"/>
    <property type="molecule type" value="Genomic_DNA"/>
</dbReference>
<proteinExistence type="predicted"/>
<protein>
    <recommendedName>
        <fullName evidence="3">Zinc finger LSD1-type domain-containing protein</fullName>
    </recommendedName>
</protein>
<dbReference type="Proteomes" id="UP001497522">
    <property type="component" value="Chromosome 8"/>
</dbReference>
<dbReference type="PANTHER" id="PTHR31747:SF3">
    <property type="entry name" value="PROTEIN LSD1"/>
    <property type="match status" value="1"/>
</dbReference>